<feature type="domain" description="5'-Nucleotidase C-terminal" evidence="4">
    <location>
        <begin position="297"/>
        <end position="443"/>
    </location>
</feature>
<evidence type="ECO:0000313" key="5">
    <source>
        <dbReference type="EMBL" id="KGO32565.1"/>
    </source>
</evidence>
<keyword evidence="2" id="KW-0378">Hydrolase</keyword>
<evidence type="ECO:0008006" key="7">
    <source>
        <dbReference type="Google" id="ProtNLM"/>
    </source>
</evidence>
<dbReference type="Gene3D" id="3.60.21.10">
    <property type="match status" value="1"/>
</dbReference>
<keyword evidence="2" id="KW-0547">Nucleotide-binding</keyword>
<dbReference type="InterPro" id="IPR004843">
    <property type="entry name" value="Calcineurin-like_PHP"/>
</dbReference>
<gene>
    <name evidence="5" type="ORF">Q757_00335</name>
</gene>
<dbReference type="Pfam" id="PF02872">
    <property type="entry name" value="5_nucleotid_C"/>
    <property type="match status" value="1"/>
</dbReference>
<dbReference type="Pfam" id="PF00149">
    <property type="entry name" value="Metallophos"/>
    <property type="match status" value="1"/>
</dbReference>
<dbReference type="InterPro" id="IPR008334">
    <property type="entry name" value="5'-Nucleotdase_C"/>
</dbReference>
<evidence type="ECO:0000256" key="1">
    <source>
        <dbReference type="ARBA" id="ARBA00022729"/>
    </source>
</evidence>
<keyword evidence="6" id="KW-1185">Reference proteome</keyword>
<evidence type="ECO:0000259" key="3">
    <source>
        <dbReference type="Pfam" id="PF00149"/>
    </source>
</evidence>
<dbReference type="SUPFAM" id="SSF55816">
    <property type="entry name" value="5'-nucleotidase (syn. UDP-sugar hydrolase), C-terminal domain"/>
    <property type="match status" value="1"/>
</dbReference>
<evidence type="ECO:0000259" key="4">
    <source>
        <dbReference type="Pfam" id="PF02872"/>
    </source>
</evidence>
<reference evidence="5 6" key="1">
    <citation type="journal article" date="2014" name="Antonie Van Leeuwenhoek">
        <title>Oenococcus alcoholitolerans sp. nov., a lactic acid bacteria isolated from cachaca and ethanol fermentation processes.</title>
        <authorList>
            <person name="Badotti F."/>
            <person name="Moreira A.P."/>
            <person name="Tonon L.A."/>
            <person name="de Lucena B.T."/>
            <person name="Gomes Fde C."/>
            <person name="Kruger R."/>
            <person name="Thompson C.C."/>
            <person name="de Morais M.A.Jr."/>
            <person name="Rosa C.A."/>
            <person name="Thompson F.L."/>
        </authorList>
    </citation>
    <scope>NUCLEOTIDE SEQUENCE [LARGE SCALE GENOMIC DNA]</scope>
    <source>
        <strain evidence="5 6">UFRJ-M7.2.18</strain>
    </source>
</reference>
<dbReference type="PRINTS" id="PR01607">
    <property type="entry name" value="APYRASEFAMLY"/>
</dbReference>
<dbReference type="SUPFAM" id="SSF56300">
    <property type="entry name" value="Metallo-dependent phosphatases"/>
    <property type="match status" value="1"/>
</dbReference>
<dbReference type="PROSITE" id="PS00786">
    <property type="entry name" value="5_NUCLEOTIDASE_2"/>
    <property type="match status" value="1"/>
</dbReference>
<evidence type="ECO:0000313" key="6">
    <source>
        <dbReference type="Proteomes" id="UP000030023"/>
    </source>
</evidence>
<organism evidence="5 6">
    <name type="scientific">Oenococcus alcoholitolerans</name>
    <dbReference type="NCBI Taxonomy" id="931074"/>
    <lineage>
        <taxon>Bacteria</taxon>
        <taxon>Bacillati</taxon>
        <taxon>Bacillota</taxon>
        <taxon>Bacilli</taxon>
        <taxon>Lactobacillales</taxon>
        <taxon>Lactobacillaceae</taxon>
        <taxon>Oenococcus</taxon>
    </lineage>
</organism>
<dbReference type="Proteomes" id="UP000030023">
    <property type="component" value="Unassembled WGS sequence"/>
</dbReference>
<comment type="caution">
    <text evidence="5">The sequence shown here is derived from an EMBL/GenBank/DDBJ whole genome shotgun (WGS) entry which is preliminary data.</text>
</comment>
<dbReference type="InterPro" id="IPR006146">
    <property type="entry name" value="5'-Nucleotdase_CS"/>
</dbReference>
<proteinExistence type="inferred from homology"/>
<dbReference type="InterPro" id="IPR029052">
    <property type="entry name" value="Metallo-depent_PP-like"/>
</dbReference>
<dbReference type="EMBL" id="AXCV01000005">
    <property type="protein sequence ID" value="KGO32565.1"/>
    <property type="molecule type" value="Genomic_DNA"/>
</dbReference>
<dbReference type="InterPro" id="IPR006179">
    <property type="entry name" value="5_nucleotidase/apyrase"/>
</dbReference>
<protein>
    <recommendedName>
        <fullName evidence="7">2', 3'-cyclic nucleotide 2'-phosphodiesterase</fullName>
    </recommendedName>
</protein>
<dbReference type="InterPro" id="IPR036907">
    <property type="entry name" value="5'-Nucleotdase_C_sf"/>
</dbReference>
<sequence>MIKDFKKKHQNDIVLTIENGDFIQGSPLADFIARKDPHFSFLFEKTANEIGYDVRVLGNHEFNYGLKYLKKAIPETSSVINANIVSSKGDFYDKPFAIFDFQNVKIAVIGLTTKYVPHWEDSKNIDHLSFLDPVKKAKQLVPILKKKGADLIFVAYHGGFERSPLSDEPTEKITGENQGWELLKKVPGIDALVTGHQHRLLSGLSNGINGQIPFTQPGQRGQAVGLIEIDYDTDNKKILDKSARLLFTKKYTPDQKIMDLILPLQNKLDLYLDQTIGISEPDLLVKDHFKARLYGHPYLDFVNKVQSSAVGADISATALFSNKVLGLPHEITRRDVVTNYLFPNTAVSEAITGRQLLAALERAAEYFSLDDKGDVIVSKDFSGKNVEHFNYDYFSGIDYTFDLKKSVGKRVENVTYNGQPIDPDKKYLVAISNYRSSGTGGYEKKLLSR</sequence>
<dbReference type="PANTHER" id="PTHR11575">
    <property type="entry name" value="5'-NUCLEOTIDASE-RELATED"/>
    <property type="match status" value="1"/>
</dbReference>
<dbReference type="PANTHER" id="PTHR11575:SF6">
    <property type="entry name" value="2',3'-CYCLIC-NUCLEOTIDE 2'-PHOSPHODIESTERASE_3'-NUCLEOTIDASE"/>
    <property type="match status" value="1"/>
</dbReference>
<feature type="domain" description="Calcineurin-like phosphoesterase" evidence="3">
    <location>
        <begin position="2"/>
        <end position="199"/>
    </location>
</feature>
<comment type="similarity">
    <text evidence="2">Belongs to the 5'-nucleotidase family.</text>
</comment>
<dbReference type="Gene3D" id="3.90.780.10">
    <property type="entry name" value="5'-Nucleotidase, C-terminal domain"/>
    <property type="match status" value="1"/>
</dbReference>
<name>A0ABR4XTL0_9LACO</name>
<evidence type="ECO:0000256" key="2">
    <source>
        <dbReference type="RuleBase" id="RU362119"/>
    </source>
</evidence>
<accession>A0ABR4XTL0</accession>
<keyword evidence="1" id="KW-0732">Signal</keyword>